<dbReference type="EMBL" id="CP040899">
    <property type="protein sequence ID" value="QDB79083.1"/>
    <property type="molecule type" value="Genomic_DNA"/>
</dbReference>
<evidence type="ECO:0008006" key="4">
    <source>
        <dbReference type="Google" id="ProtNLM"/>
    </source>
</evidence>
<reference evidence="2 3" key="1">
    <citation type="submission" date="2019-05" db="EMBL/GenBank/DDBJ databases">
        <title>Georgenia *** sp. nov., and Georgenia *** sp. nov., isolated from the intestinal contents of plateau pika (Ochotona curzoniae) in the Qinghai-Tibet plateau of China.</title>
        <authorList>
            <person name="Tian Z."/>
        </authorList>
    </citation>
    <scope>NUCLEOTIDE SEQUENCE [LARGE SCALE GENOMIC DNA]</scope>
    <source>
        <strain evidence="2 3">Z294</strain>
    </source>
</reference>
<dbReference type="RefSeq" id="WP_139948319.1">
    <property type="nucleotide sequence ID" value="NZ_CP040899.1"/>
</dbReference>
<evidence type="ECO:0000313" key="2">
    <source>
        <dbReference type="EMBL" id="QDB79083.1"/>
    </source>
</evidence>
<name>A0ABX5VLL0_9MICO</name>
<protein>
    <recommendedName>
        <fullName evidence="4">Ig-like domain-containing protein</fullName>
    </recommendedName>
</protein>
<evidence type="ECO:0000313" key="3">
    <source>
        <dbReference type="Proteomes" id="UP000313948"/>
    </source>
</evidence>
<sequence>MRPLRPAVAAFVLVVGTAGCVDTGPETAYCDPQDPVVSPMRVAPGAEVTVEVGGVDEVGGCEPRLPEGARYEIEMRWHGSGTSLGTVRPDEDGAGSGTFTVPADVPAGTAEVSVDLEGARTICEIDPTMSCPKNPFAAVEVIS</sequence>
<dbReference type="PROSITE" id="PS51257">
    <property type="entry name" value="PROKAR_LIPOPROTEIN"/>
    <property type="match status" value="1"/>
</dbReference>
<proteinExistence type="predicted"/>
<organism evidence="2 3">
    <name type="scientific">Georgenia wutianyii</name>
    <dbReference type="NCBI Taxonomy" id="2585135"/>
    <lineage>
        <taxon>Bacteria</taxon>
        <taxon>Bacillati</taxon>
        <taxon>Actinomycetota</taxon>
        <taxon>Actinomycetes</taxon>
        <taxon>Micrococcales</taxon>
        <taxon>Bogoriellaceae</taxon>
        <taxon>Georgenia</taxon>
    </lineage>
</organism>
<evidence type="ECO:0000256" key="1">
    <source>
        <dbReference type="SAM" id="MobiDB-lite"/>
    </source>
</evidence>
<feature type="region of interest" description="Disordered" evidence="1">
    <location>
        <begin position="81"/>
        <end position="103"/>
    </location>
</feature>
<dbReference type="Proteomes" id="UP000313948">
    <property type="component" value="Chromosome"/>
</dbReference>
<accession>A0ABX5VLL0</accession>
<keyword evidence="3" id="KW-1185">Reference proteome</keyword>
<gene>
    <name evidence="2" type="ORF">FE251_06640</name>
</gene>